<comment type="caution">
    <text evidence="1">The sequence shown here is derived from an EMBL/GenBank/DDBJ whole genome shotgun (WGS) entry which is preliminary data.</text>
</comment>
<dbReference type="Proteomes" id="UP000286934">
    <property type="component" value="Unassembled WGS sequence"/>
</dbReference>
<protein>
    <submittedName>
        <fullName evidence="1">Uncharacterized protein</fullName>
    </submittedName>
</protein>
<keyword evidence="2" id="KW-1185">Reference proteome</keyword>
<reference evidence="2" key="1">
    <citation type="journal article" date="2018" name="Front. Microbiol.">
        <title>Genome-Based Analysis Reveals the Taxonomy and Diversity of the Family Idiomarinaceae.</title>
        <authorList>
            <person name="Liu Y."/>
            <person name="Lai Q."/>
            <person name="Shao Z."/>
        </authorList>
    </citation>
    <scope>NUCLEOTIDE SEQUENCE [LARGE SCALE GENOMIC DNA]</scope>
    <source>
        <strain evidence="2">AIS</strain>
    </source>
</reference>
<dbReference type="EMBL" id="PIPP01000001">
    <property type="protein sequence ID" value="RUO38626.1"/>
    <property type="molecule type" value="Genomic_DNA"/>
</dbReference>
<organism evidence="1 2">
    <name type="scientific">Aliidiomarina shirensis</name>
    <dbReference type="NCBI Taxonomy" id="1048642"/>
    <lineage>
        <taxon>Bacteria</taxon>
        <taxon>Pseudomonadati</taxon>
        <taxon>Pseudomonadota</taxon>
        <taxon>Gammaproteobacteria</taxon>
        <taxon>Alteromonadales</taxon>
        <taxon>Idiomarinaceae</taxon>
        <taxon>Aliidiomarina</taxon>
    </lineage>
</organism>
<name>A0A432WXZ8_9GAMM</name>
<evidence type="ECO:0000313" key="2">
    <source>
        <dbReference type="Proteomes" id="UP000286934"/>
    </source>
</evidence>
<dbReference type="AlphaFoldDB" id="A0A432WXZ8"/>
<dbReference type="OrthoDB" id="6400268at2"/>
<accession>A0A432WXZ8</accession>
<sequence>MTKARLITRSVEWQLNEYQTTFVKDRYGYESDANRGVSKIVQELAKHLVEEVVYIYKEVGCNDPWIQHYPNV</sequence>
<gene>
    <name evidence="1" type="ORF">CWE13_02990</name>
</gene>
<proteinExistence type="predicted"/>
<evidence type="ECO:0000313" key="1">
    <source>
        <dbReference type="EMBL" id="RUO38626.1"/>
    </source>
</evidence>
<dbReference type="RefSeq" id="WP_126805842.1">
    <property type="nucleotide sequence ID" value="NZ_PIPP01000001.1"/>
</dbReference>